<dbReference type="AlphaFoldDB" id="A0AA88KY26"/>
<dbReference type="PROSITE" id="PS00036">
    <property type="entry name" value="BZIP_BASIC"/>
    <property type="match status" value="1"/>
</dbReference>
<dbReference type="GO" id="GO:0003700">
    <property type="term" value="F:DNA-binding transcription factor activity"/>
    <property type="evidence" value="ECO:0007669"/>
    <property type="project" value="InterPro"/>
</dbReference>
<gene>
    <name evidence="3" type="ORF">QYM36_016375</name>
</gene>
<evidence type="ECO:0000259" key="2">
    <source>
        <dbReference type="PROSITE" id="PS00036"/>
    </source>
</evidence>
<feature type="region of interest" description="Disordered" evidence="1">
    <location>
        <begin position="192"/>
        <end position="294"/>
    </location>
</feature>
<keyword evidence="4" id="KW-1185">Reference proteome</keyword>
<accession>A0AA88KY26</accession>
<dbReference type="InterPro" id="IPR004827">
    <property type="entry name" value="bZIP"/>
</dbReference>
<reference evidence="3" key="1">
    <citation type="submission" date="2023-07" db="EMBL/GenBank/DDBJ databases">
        <title>Chromosome-level genome assembly of Artemia franciscana.</title>
        <authorList>
            <person name="Jo E."/>
        </authorList>
    </citation>
    <scope>NUCLEOTIDE SEQUENCE</scope>
    <source>
        <tissue evidence="3">Whole body</tissue>
    </source>
</reference>
<organism evidence="3 4">
    <name type="scientific">Artemia franciscana</name>
    <name type="common">Brine shrimp</name>
    <name type="synonym">Artemia sanfranciscana</name>
    <dbReference type="NCBI Taxonomy" id="6661"/>
    <lineage>
        <taxon>Eukaryota</taxon>
        <taxon>Metazoa</taxon>
        <taxon>Ecdysozoa</taxon>
        <taxon>Arthropoda</taxon>
        <taxon>Crustacea</taxon>
        <taxon>Branchiopoda</taxon>
        <taxon>Anostraca</taxon>
        <taxon>Artemiidae</taxon>
        <taxon>Artemia</taxon>
    </lineage>
</organism>
<evidence type="ECO:0000256" key="1">
    <source>
        <dbReference type="SAM" id="MobiDB-lite"/>
    </source>
</evidence>
<feature type="compositionally biased region" description="Basic and acidic residues" evidence="1">
    <location>
        <begin position="192"/>
        <end position="207"/>
    </location>
</feature>
<evidence type="ECO:0000313" key="3">
    <source>
        <dbReference type="EMBL" id="KAK2706316.1"/>
    </source>
</evidence>
<feature type="compositionally biased region" description="Basic residues" evidence="1">
    <location>
        <begin position="252"/>
        <end position="262"/>
    </location>
</feature>
<dbReference type="Gene3D" id="1.20.5.170">
    <property type="match status" value="1"/>
</dbReference>
<dbReference type="Proteomes" id="UP001187531">
    <property type="component" value="Unassembled WGS sequence"/>
</dbReference>
<evidence type="ECO:0000313" key="4">
    <source>
        <dbReference type="Proteomes" id="UP001187531"/>
    </source>
</evidence>
<dbReference type="CDD" id="cd14686">
    <property type="entry name" value="bZIP"/>
    <property type="match status" value="1"/>
</dbReference>
<feature type="domain" description="BZIP" evidence="2">
    <location>
        <begin position="740"/>
        <end position="753"/>
    </location>
</feature>
<name>A0AA88KY26_ARTSF</name>
<protein>
    <recommendedName>
        <fullName evidence="2">BZIP domain-containing protein</fullName>
    </recommendedName>
</protein>
<comment type="caution">
    <text evidence="3">The sequence shown here is derived from an EMBL/GenBank/DDBJ whole genome shotgun (WGS) entry which is preliminary data.</text>
</comment>
<dbReference type="InterPro" id="IPR046347">
    <property type="entry name" value="bZIP_sf"/>
</dbReference>
<dbReference type="SUPFAM" id="SSF57959">
    <property type="entry name" value="Leucine zipper domain"/>
    <property type="match status" value="1"/>
</dbReference>
<dbReference type="CDD" id="cd14688">
    <property type="entry name" value="bZIP_YAP"/>
    <property type="match status" value="1"/>
</dbReference>
<sequence>MNNYSTHIEDKNFNDLTDIANIVGSFFEDLDSQWVSDKLLDSLTYDDNLQQGNQKASKVNEDILTTKIPEISDTFLEAILNDQDSSIPSLACSITVPLDMSCISGPSDDQFQKNNSDSLVDPGFSLLDDILDALEQDTLFFESNREHSPNNQDEGFSPNNLKDERISEILPYSQHPSSSGKRLSIERDDLFSGERSLSSHEKKKEEILSSPGEQKQSIVDDVKTVCDKPIAQPEPRGDTPNKSPNLPVSRPIIKRKTRHTSKQRNYTLRKIPSRGITKRKTELKRPKTKSKRLRSLVSKEYKTTPLKDESQKENIPVSITERKRLMVTAAEIHREPQPVVKRKTRYFSKIRKDSLRMIPSIEITKRKTEIKRPKMKSKRLRTLVSEEYKTALPKDKSKENIIPVSITEEKRLLAATAAIHPEPQPSVKKETRYTSKLRKNTSRMIPRTVITKRKTGIKRQKTKSKQLRTLVSKDYNTRSSKDESQEENVAVSLTKEKLLTVAAAEICRKPYHRSERELVNLSTFQPVVKIRTLSPSTLRESALHLKPGNTTTKRKVKRKNSTKHTVMNCQINATQCCLMDPLSESAKLHDKSEDKKDLSRDSPHNRAAVLDVKGSHSAKTTLQNKAETTSMLHDPSKMINSTQRNCKKTNSTIKPKTESTKGKAIECTQNNILTSLLDPTHQKYMFEDKNSLSKDQSKKTTVLLDVQVKHSNLTEKGCLPSANLNEDPLIDTKEEQLSFRERNKIAARKYRQKKKERLLQLKQSLEDKLTPLELNQLETKIFEAKLKIRHKVPQKRELNDTVKTDKNERKLNRNRKAVALASRRYRERQKMYIHQLESKLNDLGISAAPR</sequence>
<dbReference type="EMBL" id="JAVRJZ010000020">
    <property type="protein sequence ID" value="KAK2706316.1"/>
    <property type="molecule type" value="Genomic_DNA"/>
</dbReference>
<proteinExistence type="predicted"/>